<evidence type="ECO:0000313" key="4">
    <source>
        <dbReference type="EMBL" id="TWP35700.1"/>
    </source>
</evidence>
<dbReference type="GO" id="GO:0016787">
    <property type="term" value="F:hydrolase activity"/>
    <property type="evidence" value="ECO:0007669"/>
    <property type="project" value="UniProtKB-KW"/>
</dbReference>
<accession>A0A563DZL6</accession>
<comment type="caution">
    <text evidence="4">The sequence shown here is derived from an EMBL/GenBank/DDBJ whole genome shotgun (WGS) entry which is preliminary data.</text>
</comment>
<evidence type="ECO:0000256" key="2">
    <source>
        <dbReference type="ARBA" id="ARBA00022801"/>
    </source>
</evidence>
<dbReference type="Pfam" id="PF00702">
    <property type="entry name" value="Hydrolase"/>
    <property type="match status" value="1"/>
</dbReference>
<dbReference type="EMBL" id="VCQV01000017">
    <property type="protein sequence ID" value="TWP35700.1"/>
    <property type="molecule type" value="Genomic_DNA"/>
</dbReference>
<proteinExistence type="predicted"/>
<dbReference type="NCBIfam" id="TIGR01509">
    <property type="entry name" value="HAD-SF-IA-v3"/>
    <property type="match status" value="1"/>
</dbReference>
<name>A0A563DZL6_9MICO</name>
<dbReference type="InterPro" id="IPR006439">
    <property type="entry name" value="HAD-SF_hydro_IA"/>
</dbReference>
<dbReference type="InterPro" id="IPR023214">
    <property type="entry name" value="HAD_sf"/>
</dbReference>
<keyword evidence="5" id="KW-1185">Reference proteome</keyword>
<sequence>MDPRTPARPARLAVSGRAVAGVLLDLDDTLIDTTAALVAAGAVAMAALWPDAPTDVHRAAARLYRDDPAGLFRRFMQGEITFEQMRAVRLTAVCDKFSLDPVEDAGPRYDTAFAPAFRAAYGEPGRLFEDAVPLIERIRAQGTPVGLLTNSNDDFTKAKLEATGLAGRFDCVVTRDALGFGKPDPRVFHHTCQLIGIDPGRSTYIGDDLHADALGAAAAGMTGIWLNRTSGGVDSKVAFDRAPAAAEIPAHIRVVETLTEV</sequence>
<keyword evidence="2 4" id="KW-0378">Hydrolase</keyword>
<dbReference type="GO" id="GO:0044281">
    <property type="term" value="P:small molecule metabolic process"/>
    <property type="evidence" value="ECO:0007669"/>
    <property type="project" value="UniProtKB-ARBA"/>
</dbReference>
<dbReference type="SFLD" id="SFLDG01129">
    <property type="entry name" value="C1.5:_HAD__Beta-PGM__Phosphata"/>
    <property type="match status" value="1"/>
</dbReference>
<evidence type="ECO:0000256" key="1">
    <source>
        <dbReference type="ARBA" id="ARBA00001946"/>
    </source>
</evidence>
<comment type="cofactor">
    <cofactor evidence="1">
        <name>Mg(2+)</name>
        <dbReference type="ChEBI" id="CHEBI:18420"/>
    </cofactor>
</comment>
<dbReference type="SFLD" id="SFLDS00003">
    <property type="entry name" value="Haloacid_Dehalogenase"/>
    <property type="match status" value="1"/>
</dbReference>
<reference evidence="4 5" key="2">
    <citation type="submission" date="2019-08" db="EMBL/GenBank/DDBJ databases">
        <title>Jejuicoccus antrihumi gen. nov., sp. nov., a new member of the family Dermacoccaceae isolated from a cave.</title>
        <authorList>
            <person name="Schumann P."/>
            <person name="Kim I.S."/>
        </authorList>
    </citation>
    <scope>NUCLEOTIDE SEQUENCE [LARGE SCALE GENOMIC DNA]</scope>
    <source>
        <strain evidence="4 5">C5-26</strain>
    </source>
</reference>
<protein>
    <submittedName>
        <fullName evidence="4">HAD family hydrolase</fullName>
    </submittedName>
</protein>
<dbReference type="PANTHER" id="PTHR46470">
    <property type="entry name" value="N-ACYLNEURAMINATE-9-PHOSPHATASE"/>
    <property type="match status" value="1"/>
</dbReference>
<dbReference type="InterPro" id="IPR036412">
    <property type="entry name" value="HAD-like_sf"/>
</dbReference>
<dbReference type="InterPro" id="IPR051400">
    <property type="entry name" value="HAD-like_hydrolase"/>
</dbReference>
<dbReference type="Gene3D" id="3.40.50.1000">
    <property type="entry name" value="HAD superfamily/HAD-like"/>
    <property type="match status" value="1"/>
</dbReference>
<dbReference type="NCBIfam" id="TIGR01549">
    <property type="entry name" value="HAD-SF-IA-v1"/>
    <property type="match status" value="1"/>
</dbReference>
<gene>
    <name evidence="4" type="ORF">FGL98_12885</name>
</gene>
<dbReference type="OrthoDB" id="9810501at2"/>
<dbReference type="PRINTS" id="PR00413">
    <property type="entry name" value="HADHALOGNASE"/>
</dbReference>
<dbReference type="SUPFAM" id="SSF56784">
    <property type="entry name" value="HAD-like"/>
    <property type="match status" value="1"/>
</dbReference>
<dbReference type="Proteomes" id="UP000320244">
    <property type="component" value="Unassembled WGS sequence"/>
</dbReference>
<reference evidence="4 5" key="1">
    <citation type="submission" date="2019-05" db="EMBL/GenBank/DDBJ databases">
        <authorList>
            <person name="Lee S.D."/>
        </authorList>
    </citation>
    <scope>NUCLEOTIDE SEQUENCE [LARGE SCALE GENOMIC DNA]</scope>
    <source>
        <strain evidence="4 5">C5-26</strain>
    </source>
</reference>
<evidence type="ECO:0000313" key="5">
    <source>
        <dbReference type="Proteomes" id="UP000320244"/>
    </source>
</evidence>
<organism evidence="4 5">
    <name type="scientific">Leekyejoonella antrihumi</name>
    <dbReference type="NCBI Taxonomy" id="1660198"/>
    <lineage>
        <taxon>Bacteria</taxon>
        <taxon>Bacillati</taxon>
        <taxon>Actinomycetota</taxon>
        <taxon>Actinomycetes</taxon>
        <taxon>Micrococcales</taxon>
        <taxon>Dermacoccaceae</taxon>
        <taxon>Leekyejoonella</taxon>
    </lineage>
</organism>
<dbReference type="Gene3D" id="1.20.120.1600">
    <property type="match status" value="1"/>
</dbReference>
<keyword evidence="3" id="KW-0460">Magnesium</keyword>
<evidence type="ECO:0000256" key="3">
    <source>
        <dbReference type="ARBA" id="ARBA00022842"/>
    </source>
</evidence>
<dbReference type="AlphaFoldDB" id="A0A563DZL6"/>